<keyword evidence="1 5" id="KW-0489">Methyltransferase</keyword>
<evidence type="ECO:0000259" key="4">
    <source>
        <dbReference type="Pfam" id="PF13649"/>
    </source>
</evidence>
<dbReference type="InterPro" id="IPR041698">
    <property type="entry name" value="Methyltransf_25"/>
</dbReference>
<dbReference type="SUPFAM" id="SSF53335">
    <property type="entry name" value="S-adenosyl-L-methionine-dependent methyltransferases"/>
    <property type="match status" value="1"/>
</dbReference>
<protein>
    <submittedName>
        <fullName evidence="5">Class I SAM-dependent methyltransferase</fullName>
        <ecNumber evidence="5">2.1.1.222</ecNumber>
        <ecNumber evidence="5">2.1.1.64</ecNumber>
    </submittedName>
</protein>
<dbReference type="EC" id="2.1.1.222" evidence="5"/>
<dbReference type="RefSeq" id="WP_378970640.1">
    <property type="nucleotide sequence ID" value="NZ_JBHTBJ010000014.1"/>
</dbReference>
<dbReference type="CDD" id="cd02440">
    <property type="entry name" value="AdoMet_MTases"/>
    <property type="match status" value="1"/>
</dbReference>
<evidence type="ECO:0000313" key="6">
    <source>
        <dbReference type="Proteomes" id="UP001596548"/>
    </source>
</evidence>
<sequence length="223" mass="25500">MRLKQRELPEQLTFWNSWHRERGASGEDDVHRELRGLFLDALPDRSEVLDLGCGQGHDLRAMAEAGHRVAGLDFSPVAIRQARKRVYGWRFSKRWKNDLLVHDIAAGLPFGDGRFGGVYSHLALHYFRDDVTRKIFAEIGRVLRPGGLLVFSVKSTDDPYYGDGEQLDEHIFSRKGHVRHFFDDGYVKDLLDGWILESKSSRRGRYACSEPSAFIRAVARKAS</sequence>
<keyword evidence="3" id="KW-0949">S-adenosyl-L-methionine</keyword>
<evidence type="ECO:0000256" key="1">
    <source>
        <dbReference type="ARBA" id="ARBA00022603"/>
    </source>
</evidence>
<dbReference type="InterPro" id="IPR029063">
    <property type="entry name" value="SAM-dependent_MTases_sf"/>
</dbReference>
<reference evidence="6" key="1">
    <citation type="journal article" date="2019" name="Int. J. Syst. Evol. Microbiol.">
        <title>The Global Catalogue of Microorganisms (GCM) 10K type strain sequencing project: providing services to taxonomists for standard genome sequencing and annotation.</title>
        <authorList>
            <consortium name="The Broad Institute Genomics Platform"/>
            <consortium name="The Broad Institute Genome Sequencing Center for Infectious Disease"/>
            <person name="Wu L."/>
            <person name="Ma J."/>
        </authorList>
    </citation>
    <scope>NUCLEOTIDE SEQUENCE [LARGE SCALE GENOMIC DNA]</scope>
    <source>
        <strain evidence="6">XZYJT-10</strain>
    </source>
</reference>
<dbReference type="Pfam" id="PF13649">
    <property type="entry name" value="Methyltransf_25"/>
    <property type="match status" value="1"/>
</dbReference>
<keyword evidence="2 5" id="KW-0808">Transferase</keyword>
<dbReference type="EMBL" id="JBHTBJ010000014">
    <property type="protein sequence ID" value="MFC7276381.1"/>
    <property type="molecule type" value="Genomic_DNA"/>
</dbReference>
<feature type="domain" description="Methyltransferase" evidence="4">
    <location>
        <begin position="48"/>
        <end position="147"/>
    </location>
</feature>
<dbReference type="Proteomes" id="UP001596548">
    <property type="component" value="Unassembled WGS sequence"/>
</dbReference>
<evidence type="ECO:0000256" key="3">
    <source>
        <dbReference type="ARBA" id="ARBA00022691"/>
    </source>
</evidence>
<evidence type="ECO:0000256" key="2">
    <source>
        <dbReference type="ARBA" id="ARBA00022679"/>
    </source>
</evidence>
<organism evidence="5 6">
    <name type="scientific">Paractinoplanes rhizophilus</name>
    <dbReference type="NCBI Taxonomy" id="1416877"/>
    <lineage>
        <taxon>Bacteria</taxon>
        <taxon>Bacillati</taxon>
        <taxon>Actinomycetota</taxon>
        <taxon>Actinomycetes</taxon>
        <taxon>Micromonosporales</taxon>
        <taxon>Micromonosporaceae</taxon>
        <taxon>Paractinoplanes</taxon>
    </lineage>
</organism>
<proteinExistence type="predicted"/>
<evidence type="ECO:0000313" key="5">
    <source>
        <dbReference type="EMBL" id="MFC7276381.1"/>
    </source>
</evidence>
<comment type="caution">
    <text evidence="5">The sequence shown here is derived from an EMBL/GenBank/DDBJ whole genome shotgun (WGS) entry which is preliminary data.</text>
</comment>
<dbReference type="PANTHER" id="PTHR43464:SF19">
    <property type="entry name" value="UBIQUINONE BIOSYNTHESIS O-METHYLTRANSFERASE, MITOCHONDRIAL"/>
    <property type="match status" value="1"/>
</dbReference>
<keyword evidence="6" id="KW-1185">Reference proteome</keyword>
<accession>A0ABW2HU96</accession>
<name>A0ABW2HU96_9ACTN</name>
<dbReference type="GO" id="GO:0061542">
    <property type="term" value="F:3-demethylubiquinol 3-O-methyltransferase activity"/>
    <property type="evidence" value="ECO:0007669"/>
    <property type="project" value="UniProtKB-EC"/>
</dbReference>
<dbReference type="GO" id="GO:0032259">
    <property type="term" value="P:methylation"/>
    <property type="evidence" value="ECO:0007669"/>
    <property type="project" value="UniProtKB-KW"/>
</dbReference>
<dbReference type="Gene3D" id="3.40.50.150">
    <property type="entry name" value="Vaccinia Virus protein VP39"/>
    <property type="match status" value="1"/>
</dbReference>
<gene>
    <name evidence="5" type="ORF">ACFQS1_20500</name>
</gene>
<dbReference type="PANTHER" id="PTHR43464">
    <property type="entry name" value="METHYLTRANSFERASE"/>
    <property type="match status" value="1"/>
</dbReference>
<dbReference type="EC" id="2.1.1.64" evidence="5"/>
<dbReference type="GO" id="GO:0102208">
    <property type="term" value="F:2-polyprenyl-6-hydroxyphenol methylase activity"/>
    <property type="evidence" value="ECO:0007669"/>
    <property type="project" value="UniProtKB-EC"/>
</dbReference>